<dbReference type="RefSeq" id="WP_065915065.1">
    <property type="nucleotide sequence ID" value="NZ_CP016793.1"/>
</dbReference>
<sequence length="62" mass="6870">MTSDRTWRKSSYSDGDPNGECVEVSLAHDVLVRDSKNASGDVLAFSADAWRRLAYLLPEGPR</sequence>
<dbReference type="OrthoDB" id="3430276at2"/>
<protein>
    <recommendedName>
        <fullName evidence="1">DUF397 domain-containing protein</fullName>
    </recommendedName>
</protein>
<accession>A0A1B2HG26</accession>
<proteinExistence type="predicted"/>
<reference evidence="2 3" key="1">
    <citation type="submission" date="2016-07" db="EMBL/GenBank/DDBJ databases">
        <title>Complete genome sequence of the Lentzea guizhouensis DHS C013.</title>
        <authorList>
            <person name="Cao C."/>
        </authorList>
    </citation>
    <scope>NUCLEOTIDE SEQUENCE [LARGE SCALE GENOMIC DNA]</scope>
    <source>
        <strain evidence="2 3">DHS C013</strain>
    </source>
</reference>
<keyword evidence="3" id="KW-1185">Reference proteome</keyword>
<dbReference type="AlphaFoldDB" id="A0A1B2HG26"/>
<dbReference type="Proteomes" id="UP000093053">
    <property type="component" value="Chromosome"/>
</dbReference>
<evidence type="ECO:0000313" key="3">
    <source>
        <dbReference type="Proteomes" id="UP000093053"/>
    </source>
</evidence>
<evidence type="ECO:0000313" key="2">
    <source>
        <dbReference type="EMBL" id="ANZ36666.1"/>
    </source>
</evidence>
<evidence type="ECO:0000259" key="1">
    <source>
        <dbReference type="Pfam" id="PF04149"/>
    </source>
</evidence>
<dbReference type="EMBL" id="CP016793">
    <property type="protein sequence ID" value="ANZ36666.1"/>
    <property type="molecule type" value="Genomic_DNA"/>
</dbReference>
<name>A0A1B2HG26_9PSEU</name>
<organism evidence="2 3">
    <name type="scientific">Lentzea guizhouensis</name>
    <dbReference type="NCBI Taxonomy" id="1586287"/>
    <lineage>
        <taxon>Bacteria</taxon>
        <taxon>Bacillati</taxon>
        <taxon>Actinomycetota</taxon>
        <taxon>Actinomycetes</taxon>
        <taxon>Pseudonocardiales</taxon>
        <taxon>Pseudonocardiaceae</taxon>
        <taxon>Lentzea</taxon>
    </lineage>
</organism>
<dbReference type="STRING" id="1586287.BBK82_11905"/>
<dbReference type="Pfam" id="PF04149">
    <property type="entry name" value="DUF397"/>
    <property type="match status" value="1"/>
</dbReference>
<feature type="domain" description="DUF397" evidence="1">
    <location>
        <begin position="6"/>
        <end position="53"/>
    </location>
</feature>
<dbReference type="InterPro" id="IPR007278">
    <property type="entry name" value="DUF397"/>
</dbReference>
<dbReference type="KEGG" id="led:BBK82_11905"/>
<gene>
    <name evidence="2" type="ORF">BBK82_11905</name>
</gene>